<accession>A0A1H9SLZ5</accession>
<reference evidence="1 2" key="1">
    <citation type="submission" date="2016-10" db="EMBL/GenBank/DDBJ databases">
        <authorList>
            <person name="de Groot N.N."/>
        </authorList>
    </citation>
    <scope>NUCLEOTIDE SEQUENCE [LARGE SCALE GENOMIC DNA]</scope>
    <source>
        <strain evidence="1 2">ATCC 35958</strain>
    </source>
</reference>
<sequence>MKLYKYYSYTGGLAAIDSRQYGFTEPNQFNDPFEITYLLDSTNADSFLPVIRAIKDLKTRVCILCLTKSPINPLMWAHYGESHKGFVVEYDVDDEFLTSTRYNIVPVQNGAVTYKSKDQCISFPDFKFDDFHQVFLRACGSDGDEINSYSKLIEYLYLTKSRIWDYEDEVRVVKLVDSLFEETHVFLDDPMRSYKILTKPIEDKIGYESEKKPGLKLFDRHQAKIESIYIGVNNSLLKNEINLRKKISTWKSQGIKNIFQVKPNLLSWSLHPVSLDSL</sequence>
<dbReference type="Proteomes" id="UP000199766">
    <property type="component" value="Unassembled WGS sequence"/>
</dbReference>
<dbReference type="OrthoDB" id="4119964at2"/>
<dbReference type="AlphaFoldDB" id="A0A1H9SLZ5"/>
<dbReference type="EMBL" id="FOGD01000020">
    <property type="protein sequence ID" value="SER85934.1"/>
    <property type="molecule type" value="Genomic_DNA"/>
</dbReference>
<proteinExistence type="predicted"/>
<dbReference type="InterPro" id="IPR021352">
    <property type="entry name" value="DUF2971"/>
</dbReference>
<dbReference type="STRING" id="180197.SAMN02982919_03167"/>
<protein>
    <recommendedName>
        <fullName evidence="3">DUF2971 domain-containing protein</fullName>
    </recommendedName>
</protein>
<gene>
    <name evidence="1" type="ORF">SAMN02982919_03167</name>
</gene>
<keyword evidence="2" id="KW-1185">Reference proteome</keyword>
<name>A0A1H9SLZ5_9BURK</name>
<evidence type="ECO:0000313" key="2">
    <source>
        <dbReference type="Proteomes" id="UP000199766"/>
    </source>
</evidence>
<organism evidence="1 2">
    <name type="scientific">Giesbergeria anulus</name>
    <dbReference type="NCBI Taxonomy" id="180197"/>
    <lineage>
        <taxon>Bacteria</taxon>
        <taxon>Pseudomonadati</taxon>
        <taxon>Pseudomonadota</taxon>
        <taxon>Betaproteobacteria</taxon>
        <taxon>Burkholderiales</taxon>
        <taxon>Comamonadaceae</taxon>
        <taxon>Giesbergeria</taxon>
    </lineage>
</organism>
<dbReference type="RefSeq" id="WP_091459288.1">
    <property type="nucleotide sequence ID" value="NZ_FOGD01000020.1"/>
</dbReference>
<dbReference type="Pfam" id="PF11185">
    <property type="entry name" value="DUF2971"/>
    <property type="match status" value="1"/>
</dbReference>
<evidence type="ECO:0000313" key="1">
    <source>
        <dbReference type="EMBL" id="SER85934.1"/>
    </source>
</evidence>
<evidence type="ECO:0008006" key="3">
    <source>
        <dbReference type="Google" id="ProtNLM"/>
    </source>
</evidence>